<proteinExistence type="predicted"/>
<accession>A0A835JXW5</accession>
<dbReference type="InterPro" id="IPR015890">
    <property type="entry name" value="Chorismate_C"/>
</dbReference>
<feature type="domain" description="Chorismate-utilising enzyme C-terminal" evidence="1">
    <location>
        <begin position="3"/>
        <end position="58"/>
    </location>
</feature>
<dbReference type="Gene3D" id="3.60.120.10">
    <property type="entry name" value="Anthranilate synthase"/>
    <property type="match status" value="1"/>
</dbReference>
<reference evidence="2 3" key="1">
    <citation type="submission" date="2020-10" db="EMBL/GenBank/DDBJ databases">
        <title>Plant Genome Project.</title>
        <authorList>
            <person name="Zhang R.-G."/>
        </authorList>
    </citation>
    <scope>NUCLEOTIDE SEQUENCE [LARGE SCALE GENOMIC DNA]</scope>
    <source>
        <strain evidence="2">FAFU-HL-1</strain>
        <tissue evidence="2">Leaf</tissue>
    </source>
</reference>
<dbReference type="PANTHER" id="PTHR11236">
    <property type="entry name" value="AMINOBENZOATE/ANTHRANILATE SYNTHASE"/>
    <property type="match status" value="1"/>
</dbReference>
<dbReference type="OrthoDB" id="1865897at2759"/>
<dbReference type="AlphaFoldDB" id="A0A835JXW5"/>
<name>A0A835JXW5_9ROSI</name>
<sequence length="62" mass="7145">MDNKVVDRPLAGTVRRGQTIEEDEILEEQLLKDPKQCAEHTMLVDLSRKVSKYSSVKMEKLD</sequence>
<gene>
    <name evidence="2" type="ORF">SADUNF_Sadunf08G0053100</name>
</gene>
<dbReference type="EMBL" id="JADGMS010000008">
    <property type="protein sequence ID" value="KAF9676916.1"/>
    <property type="molecule type" value="Genomic_DNA"/>
</dbReference>
<dbReference type="PANTHER" id="PTHR11236:SF47">
    <property type="entry name" value="ANTHRANILATE SYNTHASE"/>
    <property type="match status" value="1"/>
</dbReference>
<dbReference type="InterPro" id="IPR019999">
    <property type="entry name" value="Anth_synth_I-like"/>
</dbReference>
<dbReference type="Pfam" id="PF00425">
    <property type="entry name" value="Chorismate_bind"/>
    <property type="match status" value="1"/>
</dbReference>
<evidence type="ECO:0000313" key="3">
    <source>
        <dbReference type="Proteomes" id="UP000657918"/>
    </source>
</evidence>
<keyword evidence="3" id="KW-1185">Reference proteome</keyword>
<evidence type="ECO:0000313" key="2">
    <source>
        <dbReference type="EMBL" id="KAF9676916.1"/>
    </source>
</evidence>
<dbReference type="InterPro" id="IPR005801">
    <property type="entry name" value="ADC_synthase"/>
</dbReference>
<dbReference type="Proteomes" id="UP000657918">
    <property type="component" value="Chromosome 8"/>
</dbReference>
<comment type="caution">
    <text evidence="2">The sequence shown here is derived from an EMBL/GenBank/DDBJ whole genome shotgun (WGS) entry which is preliminary data.</text>
</comment>
<dbReference type="SUPFAM" id="SSF56322">
    <property type="entry name" value="ADC synthase"/>
    <property type="match status" value="1"/>
</dbReference>
<protein>
    <recommendedName>
        <fullName evidence="1">Chorismate-utilising enzyme C-terminal domain-containing protein</fullName>
    </recommendedName>
</protein>
<dbReference type="GO" id="GO:0000162">
    <property type="term" value="P:L-tryptophan biosynthetic process"/>
    <property type="evidence" value="ECO:0007669"/>
    <property type="project" value="TreeGrafter"/>
</dbReference>
<evidence type="ECO:0000259" key="1">
    <source>
        <dbReference type="Pfam" id="PF00425"/>
    </source>
</evidence>
<organism evidence="2 3">
    <name type="scientific">Salix dunnii</name>
    <dbReference type="NCBI Taxonomy" id="1413687"/>
    <lineage>
        <taxon>Eukaryota</taxon>
        <taxon>Viridiplantae</taxon>
        <taxon>Streptophyta</taxon>
        <taxon>Embryophyta</taxon>
        <taxon>Tracheophyta</taxon>
        <taxon>Spermatophyta</taxon>
        <taxon>Magnoliopsida</taxon>
        <taxon>eudicotyledons</taxon>
        <taxon>Gunneridae</taxon>
        <taxon>Pentapetalae</taxon>
        <taxon>rosids</taxon>
        <taxon>fabids</taxon>
        <taxon>Malpighiales</taxon>
        <taxon>Salicaceae</taxon>
        <taxon>Saliceae</taxon>
        <taxon>Salix</taxon>
    </lineage>
</organism>